<organism evidence="2">
    <name type="scientific">Methylophaga aminisulfidivorans</name>
    <dbReference type="NCBI Taxonomy" id="230105"/>
    <lineage>
        <taxon>Bacteria</taxon>
        <taxon>Pseudomonadati</taxon>
        <taxon>Pseudomonadota</taxon>
        <taxon>Gammaproteobacteria</taxon>
        <taxon>Thiotrichales</taxon>
        <taxon>Piscirickettsiaceae</taxon>
        <taxon>Methylophaga</taxon>
    </lineage>
</organism>
<keyword evidence="1" id="KW-0472">Membrane</keyword>
<evidence type="ECO:0000313" key="2">
    <source>
        <dbReference type="EMBL" id="HEC73382.1"/>
    </source>
</evidence>
<sequence>MSFFDQIRIKTEKLLLGASPKERMFYEFITGGHPERIELGNTLTDDLCRDAFVERAKQSIPLNVLQKAQPLKNIHYTNNLIDLTAASIIDITNEQKNIEAYINMHTLRESYLISIALGTELVTRTKVEKDIDRLIELIEIQKIVDGVPELLTSTLSGVIDIFDVIVLKKIYTTYLKIHPDGNKVRQYDELLTLSRDIFTVLDKIIIFMISSLVIWGVGKYIIWYLANKEFHDELQEMIVHISSAIILALVFLGFNIPKWSRILSIARFHLLRVIYKLFGLDYLKICSVLKAKKFDKE</sequence>
<feature type="transmembrane region" description="Helical" evidence="1">
    <location>
        <begin position="237"/>
        <end position="257"/>
    </location>
</feature>
<keyword evidence="1" id="KW-0812">Transmembrane</keyword>
<dbReference type="Proteomes" id="UP000886384">
    <property type="component" value="Unassembled WGS sequence"/>
</dbReference>
<comment type="caution">
    <text evidence="2">The sequence shown here is derived from an EMBL/GenBank/DDBJ whole genome shotgun (WGS) entry which is preliminary data.</text>
</comment>
<protein>
    <submittedName>
        <fullName evidence="2">Uncharacterized protein</fullName>
    </submittedName>
</protein>
<reference evidence="2" key="1">
    <citation type="journal article" date="2020" name="mSystems">
        <title>Genome- and Community-Level Interaction Insights into Carbon Utilization and Element Cycling Functions of Hydrothermarchaeota in Hydrothermal Sediment.</title>
        <authorList>
            <person name="Zhou Z."/>
            <person name="Liu Y."/>
            <person name="Xu W."/>
            <person name="Pan J."/>
            <person name="Luo Z.H."/>
            <person name="Li M."/>
        </authorList>
    </citation>
    <scope>NUCLEOTIDE SEQUENCE [LARGE SCALE GENOMIC DNA]</scope>
    <source>
        <strain evidence="2">HyVt-380</strain>
    </source>
</reference>
<dbReference type="EMBL" id="DRHY01000076">
    <property type="protein sequence ID" value="HEC73382.1"/>
    <property type="molecule type" value="Genomic_DNA"/>
</dbReference>
<evidence type="ECO:0000256" key="1">
    <source>
        <dbReference type="SAM" id="Phobius"/>
    </source>
</evidence>
<gene>
    <name evidence="2" type="ORF">ENI26_03300</name>
</gene>
<keyword evidence="1" id="KW-1133">Transmembrane helix</keyword>
<name>A0A7C1VPE7_9GAMM</name>
<feature type="transmembrane region" description="Helical" evidence="1">
    <location>
        <begin position="204"/>
        <end position="225"/>
    </location>
</feature>
<accession>A0A7C1VPE7</accession>
<proteinExistence type="predicted"/>
<dbReference type="AlphaFoldDB" id="A0A7C1VPE7"/>